<dbReference type="Gene3D" id="3.90.75.20">
    <property type="match status" value="1"/>
</dbReference>
<proteinExistence type="predicted"/>
<protein>
    <submittedName>
        <fullName evidence="1">3-ketosteroid-delta-1-dehydrogenase</fullName>
    </submittedName>
</protein>
<dbReference type="Proteomes" id="UP000470409">
    <property type="component" value="Unassembled WGS sequence"/>
</dbReference>
<sequence length="77" mass="9167">MIEEKRSIKGYEEQYDITRSGRIIIKKTNQVRHKKGNEYGYAHVHLHKKGNRTLCRTFEIWKQAFPDADISEYKGVK</sequence>
<dbReference type="RefSeq" id="WP_000568806.1">
    <property type="nucleotide sequence ID" value="NZ_WBPG01000008.1"/>
</dbReference>
<evidence type="ECO:0000313" key="1">
    <source>
        <dbReference type="EMBL" id="KAB2444721.1"/>
    </source>
</evidence>
<name>A0A7V7SD13_9BACI</name>
<comment type="caution">
    <text evidence="1">The sequence shown here is derived from an EMBL/GenBank/DDBJ whole genome shotgun (WGS) entry which is preliminary data.</text>
</comment>
<gene>
    <name evidence="1" type="ORF">F8163_05935</name>
</gene>
<organism evidence="1 2">
    <name type="scientific">Bacillus luti</name>
    <dbReference type="NCBI Taxonomy" id="2026191"/>
    <lineage>
        <taxon>Bacteria</taxon>
        <taxon>Bacillati</taxon>
        <taxon>Bacillota</taxon>
        <taxon>Bacilli</taxon>
        <taxon>Bacillales</taxon>
        <taxon>Bacillaceae</taxon>
        <taxon>Bacillus</taxon>
        <taxon>Bacillus cereus group</taxon>
    </lineage>
</organism>
<dbReference type="AlphaFoldDB" id="A0A7V7SD13"/>
<dbReference type="EMBL" id="WBPG01000008">
    <property type="protein sequence ID" value="KAB2444721.1"/>
    <property type="molecule type" value="Genomic_DNA"/>
</dbReference>
<reference evidence="1 2" key="1">
    <citation type="submission" date="2019-10" db="EMBL/GenBank/DDBJ databases">
        <title>Bacillus from the desert of Cuatro Cinegas, Coahuila.</title>
        <authorList>
            <person name="Olmedo-Alvarez G."/>
            <person name="Saldana S."/>
            <person name="Barcelo D."/>
        </authorList>
    </citation>
    <scope>NUCLEOTIDE SEQUENCE [LARGE SCALE GENOMIC DNA]</scope>
    <source>
        <strain evidence="1 2">CH155b_5T</strain>
    </source>
</reference>
<evidence type="ECO:0000313" key="2">
    <source>
        <dbReference type="Proteomes" id="UP000470409"/>
    </source>
</evidence>
<accession>A0A7V7SD13</accession>